<dbReference type="PROSITE" id="PS50977">
    <property type="entry name" value="HTH_TETR_2"/>
    <property type="match status" value="1"/>
</dbReference>
<evidence type="ECO:0000259" key="5">
    <source>
        <dbReference type="PROSITE" id="PS50977"/>
    </source>
</evidence>
<dbReference type="PANTHER" id="PTHR30055">
    <property type="entry name" value="HTH-TYPE TRANSCRIPTIONAL REGULATOR RUTR"/>
    <property type="match status" value="1"/>
</dbReference>
<sequence>MASNLPQPAAALGVEPIAAAPSRIEQIRGKALELFAERGFAQVGMRELALHVGITAGSLYHHFVSKEQLLFELLEEFYEDLHELVELSETGTPMQRLQALLQSHIALHERCRLHARMAEQELRCLSPAHQQQIRQLRSSYEDKLLLHVQALGVRAPTTLLRACVQGLLAWLNCVPNWSADCGLPAGQKQALVNAMALGALAAVLKQPGDDACGVPLWPAAAARQH</sequence>
<evidence type="ECO:0000256" key="3">
    <source>
        <dbReference type="ARBA" id="ARBA00023163"/>
    </source>
</evidence>
<proteinExistence type="predicted"/>
<keyword evidence="7" id="KW-1185">Reference proteome</keyword>
<evidence type="ECO:0000256" key="1">
    <source>
        <dbReference type="ARBA" id="ARBA00023015"/>
    </source>
</evidence>
<dbReference type="InterPro" id="IPR041490">
    <property type="entry name" value="KstR2_TetR_C"/>
</dbReference>
<dbReference type="Proteomes" id="UP001292571">
    <property type="component" value="Unassembled WGS sequence"/>
</dbReference>
<dbReference type="InterPro" id="IPR050109">
    <property type="entry name" value="HTH-type_TetR-like_transc_reg"/>
</dbReference>
<evidence type="ECO:0000313" key="7">
    <source>
        <dbReference type="Proteomes" id="UP001292571"/>
    </source>
</evidence>
<feature type="domain" description="HTH tetR-type" evidence="5">
    <location>
        <begin position="21"/>
        <end position="81"/>
    </location>
</feature>
<dbReference type="InterPro" id="IPR009057">
    <property type="entry name" value="Homeodomain-like_sf"/>
</dbReference>
<comment type="caution">
    <text evidence="6">The sequence shown here is derived from an EMBL/GenBank/DDBJ whole genome shotgun (WGS) entry which is preliminary data.</text>
</comment>
<keyword evidence="2 4" id="KW-0238">DNA-binding</keyword>
<organism evidence="6 7">
    <name type="scientific">Pseudomonas spirodelae</name>
    <dbReference type="NCBI Taxonomy" id="3101751"/>
    <lineage>
        <taxon>Bacteria</taxon>
        <taxon>Pseudomonadati</taxon>
        <taxon>Pseudomonadota</taxon>
        <taxon>Gammaproteobacteria</taxon>
        <taxon>Pseudomonadales</taxon>
        <taxon>Pseudomonadaceae</taxon>
        <taxon>Pseudomonas</taxon>
    </lineage>
</organism>
<keyword evidence="3" id="KW-0804">Transcription</keyword>
<feature type="DNA-binding region" description="H-T-H motif" evidence="4">
    <location>
        <begin position="44"/>
        <end position="63"/>
    </location>
</feature>
<keyword evidence="1" id="KW-0805">Transcription regulation</keyword>
<evidence type="ECO:0000256" key="2">
    <source>
        <dbReference type="ARBA" id="ARBA00023125"/>
    </source>
</evidence>
<dbReference type="InterPro" id="IPR001647">
    <property type="entry name" value="HTH_TetR"/>
</dbReference>
<name>A0ABU5PBH1_9PSED</name>
<dbReference type="PANTHER" id="PTHR30055:SF234">
    <property type="entry name" value="HTH-TYPE TRANSCRIPTIONAL REGULATOR BETI"/>
    <property type="match status" value="1"/>
</dbReference>
<dbReference type="PRINTS" id="PR00455">
    <property type="entry name" value="HTHTETR"/>
</dbReference>
<dbReference type="RefSeq" id="WP_048512671.1">
    <property type="nucleotide sequence ID" value="NZ_JAYEET010000045.1"/>
</dbReference>
<dbReference type="Gene3D" id="1.10.10.60">
    <property type="entry name" value="Homeodomain-like"/>
    <property type="match status" value="1"/>
</dbReference>
<dbReference type="SUPFAM" id="SSF48498">
    <property type="entry name" value="Tetracyclin repressor-like, C-terminal domain"/>
    <property type="match status" value="1"/>
</dbReference>
<dbReference type="SUPFAM" id="SSF46689">
    <property type="entry name" value="Homeodomain-like"/>
    <property type="match status" value="1"/>
</dbReference>
<dbReference type="Gene3D" id="1.10.357.10">
    <property type="entry name" value="Tetracycline Repressor, domain 2"/>
    <property type="match status" value="1"/>
</dbReference>
<dbReference type="EMBL" id="JAYEET010000045">
    <property type="protein sequence ID" value="MEA1607036.1"/>
    <property type="molecule type" value="Genomic_DNA"/>
</dbReference>
<accession>A0ABU5PBH1</accession>
<protein>
    <submittedName>
        <fullName evidence="6">TetR/AcrR family transcriptional regulator</fullName>
    </submittedName>
</protein>
<dbReference type="InterPro" id="IPR036271">
    <property type="entry name" value="Tet_transcr_reg_TetR-rel_C_sf"/>
</dbReference>
<evidence type="ECO:0000313" key="6">
    <source>
        <dbReference type="EMBL" id="MEA1607036.1"/>
    </source>
</evidence>
<evidence type="ECO:0000256" key="4">
    <source>
        <dbReference type="PROSITE-ProRule" id="PRU00335"/>
    </source>
</evidence>
<reference evidence="6 7" key="1">
    <citation type="submission" date="2023-12" db="EMBL/GenBank/DDBJ databases">
        <title>Pseudomonas sp. T5W1.</title>
        <authorList>
            <person name="Maltman C."/>
        </authorList>
    </citation>
    <scope>NUCLEOTIDE SEQUENCE [LARGE SCALE GENOMIC DNA]</scope>
    <source>
        <strain evidence="6 7">T5W1</strain>
    </source>
</reference>
<dbReference type="Pfam" id="PF00440">
    <property type="entry name" value="TetR_N"/>
    <property type="match status" value="1"/>
</dbReference>
<gene>
    <name evidence="6" type="ORF">SOP97_14620</name>
</gene>
<dbReference type="Pfam" id="PF17932">
    <property type="entry name" value="TetR_C_24"/>
    <property type="match status" value="1"/>
</dbReference>